<dbReference type="InterPro" id="IPR001236">
    <property type="entry name" value="Lactate/malate_DH_N"/>
</dbReference>
<dbReference type="Gene3D" id="3.90.110.10">
    <property type="entry name" value="Lactate dehydrogenase/glycoside hydrolase, family 4, C-terminal"/>
    <property type="match status" value="1"/>
</dbReference>
<dbReference type="PANTHER" id="PTHR11540:SF16">
    <property type="entry name" value="MALATE DEHYDROGENASE, MITOCHONDRIAL"/>
    <property type="match status" value="1"/>
</dbReference>
<dbReference type="EC" id="1.1.1.37" evidence="1"/>
<comment type="similarity">
    <text evidence="6">Belongs to the LDH/MDH superfamily.</text>
</comment>
<evidence type="ECO:0000256" key="1">
    <source>
        <dbReference type="ARBA" id="ARBA00012995"/>
    </source>
</evidence>
<dbReference type="SUPFAM" id="SSF56327">
    <property type="entry name" value="LDH C-terminal domain-like"/>
    <property type="match status" value="1"/>
</dbReference>
<dbReference type="PANTHER" id="PTHR11540">
    <property type="entry name" value="MALATE AND LACTATE DEHYDROGENASE"/>
    <property type="match status" value="1"/>
</dbReference>
<dbReference type="SUPFAM" id="SSF51735">
    <property type="entry name" value="NAD(P)-binding Rossmann-fold domains"/>
    <property type="match status" value="1"/>
</dbReference>
<keyword evidence="3" id="KW-0816">Tricarboxylic acid cycle</keyword>
<accession>A0A6J1N3K8</accession>
<dbReference type="Gene3D" id="3.40.50.720">
    <property type="entry name" value="NAD(P)-binding Rossmann-like Domain"/>
    <property type="match status" value="1"/>
</dbReference>
<protein>
    <recommendedName>
        <fullName evidence="2">Malate dehydrogenase, mitochondrial</fullName>
        <ecNumber evidence="1">1.1.1.37</ecNumber>
    </recommendedName>
</protein>
<dbReference type="GeneID" id="112048982"/>
<evidence type="ECO:0000256" key="6">
    <source>
        <dbReference type="RuleBase" id="RU003369"/>
    </source>
</evidence>
<evidence type="ECO:0000256" key="4">
    <source>
        <dbReference type="ARBA" id="ARBA00023002"/>
    </source>
</evidence>
<evidence type="ECO:0000256" key="5">
    <source>
        <dbReference type="ARBA" id="ARBA00023027"/>
    </source>
</evidence>
<dbReference type="OrthoDB" id="6626850at2759"/>
<gene>
    <name evidence="10" type="primary">LOC112048982</name>
</gene>
<proteinExistence type="inferred from homology"/>
<feature type="domain" description="Lactate/malate dehydrogenase N-terminal" evidence="7">
    <location>
        <begin position="50"/>
        <end position="197"/>
    </location>
</feature>
<dbReference type="AlphaFoldDB" id="A0A6J1N3K8"/>
<evidence type="ECO:0000259" key="7">
    <source>
        <dbReference type="Pfam" id="PF00056"/>
    </source>
</evidence>
<dbReference type="Pfam" id="PF00056">
    <property type="entry name" value="Ldh_1_N"/>
    <property type="match status" value="1"/>
</dbReference>
<keyword evidence="5" id="KW-0520">NAD</keyword>
<dbReference type="GO" id="GO:0006099">
    <property type="term" value="P:tricarboxylic acid cycle"/>
    <property type="evidence" value="ECO:0007669"/>
    <property type="project" value="UniProtKB-KW"/>
</dbReference>
<dbReference type="InterPro" id="IPR015955">
    <property type="entry name" value="Lactate_DH/Glyco_Ohase_4_C"/>
</dbReference>
<evidence type="ECO:0000256" key="2">
    <source>
        <dbReference type="ARBA" id="ARBA00016075"/>
    </source>
</evidence>
<dbReference type="GO" id="GO:0005739">
    <property type="term" value="C:mitochondrion"/>
    <property type="evidence" value="ECO:0007669"/>
    <property type="project" value="TreeGrafter"/>
</dbReference>
<name>A0A6J1N3K8_BICAN</name>
<dbReference type="GO" id="GO:0030060">
    <property type="term" value="F:L-malate dehydrogenase (NAD+) activity"/>
    <property type="evidence" value="ECO:0007669"/>
    <property type="project" value="UniProtKB-EC"/>
</dbReference>
<evidence type="ECO:0000256" key="3">
    <source>
        <dbReference type="ARBA" id="ARBA00022532"/>
    </source>
</evidence>
<evidence type="ECO:0000259" key="8">
    <source>
        <dbReference type="Pfam" id="PF02866"/>
    </source>
</evidence>
<evidence type="ECO:0000313" key="9">
    <source>
        <dbReference type="Proteomes" id="UP001652582"/>
    </source>
</evidence>
<dbReference type="InterPro" id="IPR022383">
    <property type="entry name" value="Lactate/malate_DH_C"/>
</dbReference>
<sequence>MLGRALRLRVARWLVVPKCSHHNYVMSEVMAQIERDCDKICKVPRIPPQKVTVIGAGSDVGRIASLFLKQQKVIKLLSLYDEEPDNNVLGVATDLAHIDTSTAVEAFQGRAFMCHALDDSDVVLICGGHRVTPAECCTPDRELFFQNMQHVRTAAIACAQFCPQAVVAVQTPPVDCNFALCVDTLKLACAYNKCRVLGVNAINSMRANQLFCALTESDPATTITPVVGGTGRCTRVPVFSAAKESANLSLCNFPQSQMDCLTRLVREAEDIICRVKCNNEQGHLSIGFSTARFVTSIMKGLFESPTFIDSALVEQDDPAQCYNMRICASPVTVGRGGIVQYAVPKLNETETMLLEDAKCDLEDLTNLGSCYALGNEYSLHPCKICPCCNYPPCRVCKPCA</sequence>
<keyword evidence="4 6" id="KW-0560">Oxidoreductase</keyword>
<dbReference type="KEGG" id="bany:112048982"/>
<keyword evidence="9" id="KW-1185">Reference proteome</keyword>
<dbReference type="Pfam" id="PF02866">
    <property type="entry name" value="Ldh_1_C"/>
    <property type="match status" value="1"/>
</dbReference>
<evidence type="ECO:0000313" key="10">
    <source>
        <dbReference type="RefSeq" id="XP_023942465.2"/>
    </source>
</evidence>
<dbReference type="InterPro" id="IPR036291">
    <property type="entry name" value="NAD(P)-bd_dom_sf"/>
</dbReference>
<reference evidence="10" key="1">
    <citation type="submission" date="2025-08" db="UniProtKB">
        <authorList>
            <consortium name="RefSeq"/>
        </authorList>
    </citation>
    <scope>IDENTIFICATION</scope>
</reference>
<organism evidence="9 10">
    <name type="scientific">Bicyclus anynana</name>
    <name type="common">Squinting bush brown butterfly</name>
    <dbReference type="NCBI Taxonomy" id="110368"/>
    <lineage>
        <taxon>Eukaryota</taxon>
        <taxon>Metazoa</taxon>
        <taxon>Ecdysozoa</taxon>
        <taxon>Arthropoda</taxon>
        <taxon>Hexapoda</taxon>
        <taxon>Insecta</taxon>
        <taxon>Pterygota</taxon>
        <taxon>Neoptera</taxon>
        <taxon>Endopterygota</taxon>
        <taxon>Lepidoptera</taxon>
        <taxon>Glossata</taxon>
        <taxon>Ditrysia</taxon>
        <taxon>Papilionoidea</taxon>
        <taxon>Nymphalidae</taxon>
        <taxon>Satyrinae</taxon>
        <taxon>Satyrini</taxon>
        <taxon>Mycalesina</taxon>
        <taxon>Bicyclus</taxon>
    </lineage>
</organism>
<dbReference type="Proteomes" id="UP001652582">
    <property type="component" value="Chromosome 9"/>
</dbReference>
<dbReference type="RefSeq" id="XP_023942465.2">
    <property type="nucleotide sequence ID" value="XM_024086697.2"/>
</dbReference>
<feature type="domain" description="Lactate/malate dehydrogenase C-terminal" evidence="8">
    <location>
        <begin position="204"/>
        <end position="363"/>
    </location>
</feature>